<dbReference type="Proteomes" id="UP000690515">
    <property type="component" value="Unassembled WGS sequence"/>
</dbReference>
<sequence length="238" mass="28089">MQFAVDKAYCISLKERTDRQEIAKQNLSVLGNPVEFWLVEKDKENPERGCYNSHRDIACHALAQGYQRILIFEDDIVFHKQPSSRQLKRINKFLCSNQGDIFYLGVLLGRLWLTQSLSIARCRAFGSHSYILQRKGLEKLVSQKYCSKPVDQFYKQNFDCFLAFPMLTSQLSYQVVGSDIESNSQTFIPLNNEHWQWNRRYQYWSALKNIKYTLLNRPSYWKRKRQRKSDEPAVAVPE</sequence>
<gene>
    <name evidence="2" type="ORF">KCG35_09910</name>
</gene>
<evidence type="ECO:0000313" key="2">
    <source>
        <dbReference type="EMBL" id="MBU2711375.1"/>
    </source>
</evidence>
<dbReference type="Pfam" id="PF01755">
    <property type="entry name" value="Glyco_transf_25"/>
    <property type="match status" value="1"/>
</dbReference>
<dbReference type="RefSeq" id="WP_215819537.1">
    <property type="nucleotide sequence ID" value="NZ_JAGSOY010000018.1"/>
</dbReference>
<name>A0ABS5ZDN5_9GAMM</name>
<organism evidence="2 3">
    <name type="scientific">Zooshikella harenae</name>
    <dbReference type="NCBI Taxonomy" id="2827238"/>
    <lineage>
        <taxon>Bacteria</taxon>
        <taxon>Pseudomonadati</taxon>
        <taxon>Pseudomonadota</taxon>
        <taxon>Gammaproteobacteria</taxon>
        <taxon>Oceanospirillales</taxon>
        <taxon>Zooshikellaceae</taxon>
        <taxon>Zooshikella</taxon>
    </lineage>
</organism>
<keyword evidence="3" id="KW-1185">Reference proteome</keyword>
<dbReference type="InterPro" id="IPR002654">
    <property type="entry name" value="Glyco_trans_25"/>
</dbReference>
<evidence type="ECO:0000313" key="3">
    <source>
        <dbReference type="Proteomes" id="UP000690515"/>
    </source>
</evidence>
<protein>
    <submittedName>
        <fullName evidence="2">Glycosyltransferase family 25 protein</fullName>
    </submittedName>
</protein>
<accession>A0ABS5ZDN5</accession>
<proteinExistence type="predicted"/>
<dbReference type="EMBL" id="JAGSOY010000018">
    <property type="protein sequence ID" value="MBU2711375.1"/>
    <property type="molecule type" value="Genomic_DNA"/>
</dbReference>
<reference evidence="2 3" key="1">
    <citation type="submission" date="2021-04" db="EMBL/GenBank/DDBJ databases">
        <authorList>
            <person name="Pira H."/>
            <person name="Risdian C."/>
            <person name="Wink J."/>
        </authorList>
    </citation>
    <scope>NUCLEOTIDE SEQUENCE [LARGE SCALE GENOMIC DNA]</scope>
    <source>
        <strain evidence="2 3">WH53</strain>
    </source>
</reference>
<comment type="caution">
    <text evidence="2">The sequence shown here is derived from an EMBL/GenBank/DDBJ whole genome shotgun (WGS) entry which is preliminary data.</text>
</comment>
<evidence type="ECO:0000259" key="1">
    <source>
        <dbReference type="Pfam" id="PF01755"/>
    </source>
</evidence>
<feature type="domain" description="Glycosyl transferase family 25" evidence="1">
    <location>
        <begin position="46"/>
        <end position="81"/>
    </location>
</feature>